<reference evidence="2 6" key="1">
    <citation type="submission" date="2015-09" db="EMBL/GenBank/DDBJ databases">
        <authorList>
            <consortium name="Pathogen Informatics"/>
        </authorList>
    </citation>
    <scope>NUCLEOTIDE SEQUENCE [LARGE SCALE GENOMIC DNA]</scope>
    <source>
        <strain evidence="2 6">2789STDY5608822</strain>
    </source>
</reference>
<comment type="caution">
    <text evidence="3">The sequence shown here is derived from an EMBL/GenBank/DDBJ whole genome shotgun (WGS) entry which is preliminary data.</text>
</comment>
<dbReference type="Proteomes" id="UP000095455">
    <property type="component" value="Unassembled WGS sequence"/>
</dbReference>
<evidence type="ECO:0000313" key="7">
    <source>
        <dbReference type="Proteomes" id="UP000284660"/>
    </source>
</evidence>
<dbReference type="InterPro" id="IPR011042">
    <property type="entry name" value="6-blade_b-propeller_TolB-like"/>
</dbReference>
<evidence type="ECO:0000313" key="2">
    <source>
        <dbReference type="EMBL" id="CUN44693.1"/>
    </source>
</evidence>
<dbReference type="Proteomes" id="UP000284660">
    <property type="component" value="Unassembled WGS sequence"/>
</dbReference>
<accession>A0A173WYZ5</accession>
<name>A0A173WYZ5_PARDI</name>
<dbReference type="EMBL" id="WKMO01000016">
    <property type="protein sequence ID" value="MSB74832.1"/>
    <property type="molecule type" value="Genomic_DNA"/>
</dbReference>
<reference evidence="8 9" key="3">
    <citation type="journal article" date="2019" name="Nat. Med.">
        <title>A library of human gut bacterial isolates paired with longitudinal multiomics data enables mechanistic microbiome research.</title>
        <authorList>
            <person name="Poyet M."/>
            <person name="Groussin M."/>
            <person name="Gibbons S.M."/>
            <person name="Avila-Pacheco J."/>
            <person name="Jiang X."/>
            <person name="Kearney S.M."/>
            <person name="Perrotta A.R."/>
            <person name="Berdy B."/>
            <person name="Zhao S."/>
            <person name="Lieberman T.D."/>
            <person name="Swanson P.K."/>
            <person name="Smith M."/>
            <person name="Roesemann S."/>
            <person name="Alexander J.E."/>
            <person name="Rich S.A."/>
            <person name="Livny J."/>
            <person name="Vlamakis H."/>
            <person name="Clish C."/>
            <person name="Bullock K."/>
            <person name="Deik A."/>
            <person name="Scott J."/>
            <person name="Pierce K.A."/>
            <person name="Xavier R.J."/>
            <person name="Alm E.J."/>
        </authorList>
    </citation>
    <scope>NUCLEOTIDE SEQUENCE [LARGE SCALE GENOMIC DNA]</scope>
    <source>
        <strain evidence="4 8">BIOML-A20</strain>
        <strain evidence="3 9">BIOML-A9</strain>
    </source>
</reference>
<evidence type="ECO:0000313" key="3">
    <source>
        <dbReference type="EMBL" id="MRY94417.1"/>
    </source>
</evidence>
<dbReference type="InterPro" id="IPR011659">
    <property type="entry name" value="WD40"/>
</dbReference>
<dbReference type="OMA" id="SIWHPES"/>
<dbReference type="EMBL" id="CYYK01000001">
    <property type="protein sequence ID" value="CUN44693.1"/>
    <property type="molecule type" value="Genomic_DNA"/>
</dbReference>
<dbReference type="Proteomes" id="UP000441609">
    <property type="component" value="Unassembled WGS sequence"/>
</dbReference>
<sequence length="488" mass="55980">MKRNILYITCLFLILLGISCSDTIPVSKETSEKPVLFPDYADVTIPYNIAPLNFKIENPHAEAFAVLKFGEEKIQVKEKGGQFYLPASDWRKLLKRATGKAIQVKLYAKDKEWLAYPEFSLFVAPEPMDSYLAYRLIEPGYELWNQMGIYQRNLEDYKQSPIMENKYSGQNCMNCHSFCMQNPDKMLFHMRDKYSGTYLIDGDKIEKLNTKTDQTISPLVYPSWHPSGKYVAFSVNQTSQSFHANDKNRVEVFDSQSDVVVYDTEKHEIISTPSIRTAKAFETFPTFSPDGKTLYFCSAEARSMPHEYSEVKYNLCSIAFDPVTRSFGSRIDTLYNAGKDGKSASFPRVSPDGKFLLYTLSGYGNFSIWHKDADLYLLDIASGISHSLQNANSTDTESYHSWSSNSRWIVFSSRRIDGLYTRPYFAYIDEEGNASKPFLLPQKDTDYYHRFMKSYNIPEFITGKVSSKIRALSTLAKEDKGIDVTYRK</sequence>
<evidence type="ECO:0000313" key="5">
    <source>
        <dbReference type="EMBL" id="RHD71838.1"/>
    </source>
</evidence>
<organism evidence="3 9">
    <name type="scientific">Parabacteroides distasonis</name>
    <dbReference type="NCBI Taxonomy" id="823"/>
    <lineage>
        <taxon>Bacteria</taxon>
        <taxon>Pseudomonadati</taxon>
        <taxon>Bacteroidota</taxon>
        <taxon>Bacteroidia</taxon>
        <taxon>Bacteroidales</taxon>
        <taxon>Tannerellaceae</taxon>
        <taxon>Parabacteroides</taxon>
    </lineage>
</organism>
<proteinExistence type="inferred from homology"/>
<dbReference type="DNASU" id="5308730"/>
<evidence type="ECO:0000256" key="1">
    <source>
        <dbReference type="ARBA" id="ARBA00009820"/>
    </source>
</evidence>
<dbReference type="EMBL" id="WKMY01000010">
    <property type="protein sequence ID" value="MRY94417.1"/>
    <property type="molecule type" value="Genomic_DNA"/>
</dbReference>
<dbReference type="PANTHER" id="PTHR36842">
    <property type="entry name" value="PROTEIN TOLB HOMOLOG"/>
    <property type="match status" value="1"/>
</dbReference>
<dbReference type="Pfam" id="PF07676">
    <property type="entry name" value="PD40"/>
    <property type="match status" value="4"/>
</dbReference>
<dbReference type="PROSITE" id="PS51257">
    <property type="entry name" value="PROKAR_LIPOPROTEIN"/>
    <property type="match status" value="1"/>
</dbReference>
<dbReference type="AlphaFoldDB" id="A0A173WYZ5"/>
<gene>
    <name evidence="5" type="ORF">DW782_18050</name>
    <name evidence="2" type="ORF">ERS852380_00377</name>
    <name evidence="3" type="ORF">GKD67_14525</name>
    <name evidence="4" type="ORF">GKD70_16340</name>
</gene>
<evidence type="ECO:0000313" key="9">
    <source>
        <dbReference type="Proteomes" id="UP000461276"/>
    </source>
</evidence>
<dbReference type="Proteomes" id="UP000461276">
    <property type="component" value="Unassembled WGS sequence"/>
</dbReference>
<evidence type="ECO:0000313" key="6">
    <source>
        <dbReference type="Proteomes" id="UP000095455"/>
    </source>
</evidence>
<dbReference type="Gene3D" id="2.120.10.30">
    <property type="entry name" value="TolB, C-terminal domain"/>
    <property type="match status" value="2"/>
</dbReference>
<dbReference type="RefSeq" id="WP_005859297.1">
    <property type="nucleotide sequence ID" value="NZ_BQOC01000007.1"/>
</dbReference>
<protein>
    <submittedName>
        <fullName evidence="2">Translocation protein TolB</fullName>
    </submittedName>
</protein>
<evidence type="ECO:0000313" key="4">
    <source>
        <dbReference type="EMBL" id="MSB74832.1"/>
    </source>
</evidence>
<comment type="similarity">
    <text evidence="1">Belongs to the TolB family.</text>
</comment>
<reference evidence="5 7" key="2">
    <citation type="submission" date="2018-08" db="EMBL/GenBank/DDBJ databases">
        <title>A genome reference for cultivated species of the human gut microbiota.</title>
        <authorList>
            <person name="Zou Y."/>
            <person name="Xue W."/>
            <person name="Luo G."/>
        </authorList>
    </citation>
    <scope>NUCLEOTIDE SEQUENCE [LARGE SCALE GENOMIC DNA]</scope>
    <source>
        <strain evidence="5 7">AM30-4</strain>
    </source>
</reference>
<dbReference type="SUPFAM" id="SSF82171">
    <property type="entry name" value="DPP6 N-terminal domain-like"/>
    <property type="match status" value="1"/>
</dbReference>
<evidence type="ECO:0000313" key="8">
    <source>
        <dbReference type="Proteomes" id="UP000441609"/>
    </source>
</evidence>
<dbReference type="EMBL" id="QSJN01000014">
    <property type="protein sequence ID" value="RHD71838.1"/>
    <property type="molecule type" value="Genomic_DNA"/>
</dbReference>
<dbReference type="OrthoDB" id="1117425at2"/>